<evidence type="ECO:0000256" key="1">
    <source>
        <dbReference type="PROSITE-ProRule" id="PRU00108"/>
    </source>
</evidence>
<feature type="region of interest" description="Disordered" evidence="3">
    <location>
        <begin position="163"/>
        <end position="187"/>
    </location>
</feature>
<sequence>MTGPLRTIEKHDTKTRNAHPSNPPSNLPINMYIPITKTDLSQIITESALHDGLELDANSPEQAQVSGLKSFLKSYEMAKDSIIEAILRKWNQTAQLYSDAVMEDLGDAALLIGVGDEHTQMLASIHKTHLNYLLKELALFEYRAILILRYHASLVARVNQHAKCDRPPPQQASEGGNADDSRASNRHAPAVTRALEDSFARSQYVSKQERDRLCIITGLNSTQIMIWFTNHRRRVASR</sequence>
<evidence type="ECO:0000313" key="6">
    <source>
        <dbReference type="Proteomes" id="UP000320333"/>
    </source>
</evidence>
<keyword evidence="6" id="KW-1185">Reference proteome</keyword>
<dbReference type="Proteomes" id="UP000320333">
    <property type="component" value="Unassembled WGS sequence"/>
</dbReference>
<dbReference type="InterPro" id="IPR001356">
    <property type="entry name" value="HD"/>
</dbReference>
<accession>A0A507CWS4</accession>
<dbReference type="GO" id="GO:0003677">
    <property type="term" value="F:DNA binding"/>
    <property type="evidence" value="ECO:0007669"/>
    <property type="project" value="UniProtKB-UniRule"/>
</dbReference>
<gene>
    <name evidence="5" type="ORF">CcCBS67573_g10455</name>
</gene>
<dbReference type="GO" id="GO:0005634">
    <property type="term" value="C:nucleus"/>
    <property type="evidence" value="ECO:0007669"/>
    <property type="project" value="UniProtKB-SubCell"/>
</dbReference>
<dbReference type="OrthoDB" id="2109411at2759"/>
<reference evidence="5 6" key="1">
    <citation type="journal article" date="2019" name="Sci. Rep.">
        <title>Comparative genomics of chytrid fungi reveal insights into the obligate biotrophic and pathogenic lifestyle of Synchytrium endobioticum.</title>
        <authorList>
            <person name="van de Vossenberg B.T.L.H."/>
            <person name="Warris S."/>
            <person name="Nguyen H.D.T."/>
            <person name="van Gent-Pelzer M.P.E."/>
            <person name="Joly D.L."/>
            <person name="van de Geest H.C."/>
            <person name="Bonants P.J.M."/>
            <person name="Smith D.S."/>
            <person name="Levesque C.A."/>
            <person name="van der Lee T.A.J."/>
        </authorList>
    </citation>
    <scope>NUCLEOTIDE SEQUENCE [LARGE SCALE GENOMIC DNA]</scope>
    <source>
        <strain evidence="5 6">CBS 675.73</strain>
    </source>
</reference>
<dbReference type="EMBL" id="QEAP01001555">
    <property type="protein sequence ID" value="TPX43491.1"/>
    <property type="molecule type" value="Genomic_DNA"/>
</dbReference>
<feature type="region of interest" description="Disordered" evidence="3">
    <location>
        <begin position="1"/>
        <end position="28"/>
    </location>
</feature>
<evidence type="ECO:0000256" key="3">
    <source>
        <dbReference type="SAM" id="MobiDB-lite"/>
    </source>
</evidence>
<comment type="caution">
    <text evidence="5">The sequence shown here is derived from an EMBL/GenBank/DDBJ whole genome shotgun (WGS) entry which is preliminary data.</text>
</comment>
<keyword evidence="1 2" id="KW-0238">DNA-binding</keyword>
<dbReference type="SMART" id="SM00389">
    <property type="entry name" value="HOX"/>
    <property type="match status" value="1"/>
</dbReference>
<keyword evidence="1 2" id="KW-0539">Nucleus</keyword>
<dbReference type="SUPFAM" id="SSF46689">
    <property type="entry name" value="Homeodomain-like"/>
    <property type="match status" value="1"/>
</dbReference>
<feature type="domain" description="Homeobox" evidence="4">
    <location>
        <begin position="178"/>
        <end position="238"/>
    </location>
</feature>
<evidence type="ECO:0000259" key="4">
    <source>
        <dbReference type="PROSITE" id="PS50071"/>
    </source>
</evidence>
<protein>
    <recommendedName>
        <fullName evidence="4">Homeobox domain-containing protein</fullName>
    </recommendedName>
</protein>
<dbReference type="CDD" id="cd00086">
    <property type="entry name" value="homeodomain"/>
    <property type="match status" value="1"/>
</dbReference>
<proteinExistence type="predicted"/>
<dbReference type="Pfam" id="PF00046">
    <property type="entry name" value="Homeodomain"/>
    <property type="match status" value="1"/>
</dbReference>
<dbReference type="Gene3D" id="1.10.10.60">
    <property type="entry name" value="Homeodomain-like"/>
    <property type="match status" value="1"/>
</dbReference>
<name>A0A507CWS4_9FUNG</name>
<evidence type="ECO:0000256" key="2">
    <source>
        <dbReference type="RuleBase" id="RU000682"/>
    </source>
</evidence>
<comment type="subcellular location">
    <subcellularLocation>
        <location evidence="1 2">Nucleus</location>
    </subcellularLocation>
</comment>
<dbReference type="InterPro" id="IPR009057">
    <property type="entry name" value="Homeodomain-like_sf"/>
</dbReference>
<keyword evidence="1 2" id="KW-0371">Homeobox</keyword>
<evidence type="ECO:0000313" key="5">
    <source>
        <dbReference type="EMBL" id="TPX43491.1"/>
    </source>
</evidence>
<dbReference type="AlphaFoldDB" id="A0A507CWS4"/>
<dbReference type="PROSITE" id="PS50071">
    <property type="entry name" value="HOMEOBOX_2"/>
    <property type="match status" value="1"/>
</dbReference>
<organism evidence="5 6">
    <name type="scientific">Chytriomyces confervae</name>
    <dbReference type="NCBI Taxonomy" id="246404"/>
    <lineage>
        <taxon>Eukaryota</taxon>
        <taxon>Fungi</taxon>
        <taxon>Fungi incertae sedis</taxon>
        <taxon>Chytridiomycota</taxon>
        <taxon>Chytridiomycota incertae sedis</taxon>
        <taxon>Chytridiomycetes</taxon>
        <taxon>Chytridiales</taxon>
        <taxon>Chytriomycetaceae</taxon>
        <taxon>Chytriomyces</taxon>
    </lineage>
</organism>